<reference evidence="1 2" key="1">
    <citation type="journal article" date="2008" name="Nature">
        <title>The genome of the model beetle and pest Tribolium castaneum.</title>
        <authorList>
            <consortium name="Tribolium Genome Sequencing Consortium"/>
            <person name="Richards S."/>
            <person name="Gibbs R.A."/>
            <person name="Weinstock G.M."/>
            <person name="Brown S.J."/>
            <person name="Denell R."/>
            <person name="Beeman R.W."/>
            <person name="Gibbs R."/>
            <person name="Beeman R.W."/>
            <person name="Brown S.J."/>
            <person name="Bucher G."/>
            <person name="Friedrich M."/>
            <person name="Grimmelikhuijzen C.J."/>
            <person name="Klingler M."/>
            <person name="Lorenzen M."/>
            <person name="Richards S."/>
            <person name="Roth S."/>
            <person name="Schroder R."/>
            <person name="Tautz D."/>
            <person name="Zdobnov E.M."/>
            <person name="Muzny D."/>
            <person name="Gibbs R.A."/>
            <person name="Weinstock G.M."/>
            <person name="Attaway T."/>
            <person name="Bell S."/>
            <person name="Buhay C.J."/>
            <person name="Chandrabose M.N."/>
            <person name="Chavez D."/>
            <person name="Clerk-Blankenburg K.P."/>
            <person name="Cree A."/>
            <person name="Dao M."/>
            <person name="Davis C."/>
            <person name="Chacko J."/>
            <person name="Dinh H."/>
            <person name="Dugan-Rocha S."/>
            <person name="Fowler G."/>
            <person name="Garner T.T."/>
            <person name="Garnes J."/>
            <person name="Gnirke A."/>
            <person name="Hawes A."/>
            <person name="Hernandez J."/>
            <person name="Hines S."/>
            <person name="Holder M."/>
            <person name="Hume J."/>
            <person name="Jhangiani S.N."/>
            <person name="Joshi V."/>
            <person name="Khan Z.M."/>
            <person name="Jackson L."/>
            <person name="Kovar C."/>
            <person name="Kowis A."/>
            <person name="Lee S."/>
            <person name="Lewis L.R."/>
            <person name="Margolis J."/>
            <person name="Morgan M."/>
            <person name="Nazareth L.V."/>
            <person name="Nguyen N."/>
            <person name="Okwuonu G."/>
            <person name="Parker D."/>
            <person name="Richards S."/>
            <person name="Ruiz S.J."/>
            <person name="Santibanez J."/>
            <person name="Savard J."/>
            <person name="Scherer S.E."/>
            <person name="Schneider B."/>
            <person name="Sodergren E."/>
            <person name="Tautz D."/>
            <person name="Vattahil S."/>
            <person name="Villasana D."/>
            <person name="White C.S."/>
            <person name="Wright R."/>
            <person name="Park Y."/>
            <person name="Beeman R.W."/>
            <person name="Lord J."/>
            <person name="Oppert B."/>
            <person name="Lorenzen M."/>
            <person name="Brown S."/>
            <person name="Wang L."/>
            <person name="Savard J."/>
            <person name="Tautz D."/>
            <person name="Richards S."/>
            <person name="Weinstock G."/>
            <person name="Gibbs R.A."/>
            <person name="Liu Y."/>
            <person name="Worley K."/>
            <person name="Weinstock G."/>
            <person name="Elsik C.G."/>
            <person name="Reese J.T."/>
            <person name="Elhaik E."/>
            <person name="Landan G."/>
            <person name="Graur D."/>
            <person name="Arensburger P."/>
            <person name="Atkinson P."/>
            <person name="Beeman R.W."/>
            <person name="Beidler J."/>
            <person name="Brown S.J."/>
            <person name="Demuth J.P."/>
            <person name="Drury D.W."/>
            <person name="Du Y.Z."/>
            <person name="Fujiwara H."/>
            <person name="Lorenzen M."/>
            <person name="Maselli V."/>
            <person name="Osanai M."/>
            <person name="Park Y."/>
            <person name="Robertson H.M."/>
            <person name="Tu Z."/>
            <person name="Wang J.J."/>
            <person name="Wang S."/>
            <person name="Richards S."/>
            <person name="Song H."/>
            <person name="Zhang L."/>
            <person name="Sodergren E."/>
            <person name="Werner D."/>
            <person name="Stanke M."/>
            <person name="Morgenstern B."/>
            <person name="Solovyev V."/>
            <person name="Kosarev P."/>
            <person name="Brown G."/>
            <person name="Chen H.C."/>
            <person name="Ermolaeva O."/>
            <person name="Hlavina W."/>
            <person name="Kapustin Y."/>
            <person name="Kiryutin B."/>
            <person name="Kitts P."/>
            <person name="Maglott D."/>
            <person name="Pruitt K."/>
            <person name="Sapojnikov V."/>
            <person name="Souvorov A."/>
            <person name="Mackey A.J."/>
            <person name="Waterhouse R.M."/>
            <person name="Wyder S."/>
            <person name="Zdobnov E.M."/>
            <person name="Zdobnov E.M."/>
            <person name="Wyder S."/>
            <person name="Kriventseva E.V."/>
            <person name="Kadowaki T."/>
            <person name="Bork P."/>
            <person name="Aranda M."/>
            <person name="Bao R."/>
            <person name="Beermann A."/>
            <person name="Berns N."/>
            <person name="Bolognesi R."/>
            <person name="Bonneton F."/>
            <person name="Bopp D."/>
            <person name="Brown S.J."/>
            <person name="Bucher G."/>
            <person name="Butts T."/>
            <person name="Chaumot A."/>
            <person name="Denell R.E."/>
            <person name="Ferrier D.E."/>
            <person name="Friedrich M."/>
            <person name="Gordon C.M."/>
            <person name="Jindra M."/>
            <person name="Klingler M."/>
            <person name="Lan Q."/>
            <person name="Lattorff H.M."/>
            <person name="Laudet V."/>
            <person name="von Levetsow C."/>
            <person name="Liu Z."/>
            <person name="Lutz R."/>
            <person name="Lynch J.A."/>
            <person name="da Fonseca R.N."/>
            <person name="Posnien N."/>
            <person name="Reuter R."/>
            <person name="Roth S."/>
            <person name="Savard J."/>
            <person name="Schinko J.B."/>
            <person name="Schmitt C."/>
            <person name="Schoppmeier M."/>
            <person name="Schroder R."/>
            <person name="Shippy T.D."/>
            <person name="Simonnet F."/>
            <person name="Marques-Souza H."/>
            <person name="Tautz D."/>
            <person name="Tomoyasu Y."/>
            <person name="Trauner J."/>
            <person name="Van der Zee M."/>
            <person name="Vervoort M."/>
            <person name="Wittkopp N."/>
            <person name="Wimmer E.A."/>
            <person name="Yang X."/>
            <person name="Jones A.K."/>
            <person name="Sattelle D.B."/>
            <person name="Ebert P.R."/>
            <person name="Nelson D."/>
            <person name="Scott J.G."/>
            <person name="Beeman R.W."/>
            <person name="Muthukrishnan S."/>
            <person name="Kramer K.J."/>
            <person name="Arakane Y."/>
            <person name="Beeman R.W."/>
            <person name="Zhu Q."/>
            <person name="Hogenkamp D."/>
            <person name="Dixit R."/>
            <person name="Oppert B."/>
            <person name="Jiang H."/>
            <person name="Zou Z."/>
            <person name="Marshall J."/>
            <person name="Elpidina E."/>
            <person name="Vinokurov K."/>
            <person name="Oppert C."/>
            <person name="Zou Z."/>
            <person name="Evans J."/>
            <person name="Lu Z."/>
            <person name="Zhao P."/>
            <person name="Sumathipala N."/>
            <person name="Altincicek B."/>
            <person name="Vilcinskas A."/>
            <person name="Williams M."/>
            <person name="Hultmark D."/>
            <person name="Hetru C."/>
            <person name="Jiang H."/>
            <person name="Grimmelikhuijzen C.J."/>
            <person name="Hauser F."/>
            <person name="Cazzamali G."/>
            <person name="Williamson M."/>
            <person name="Park Y."/>
            <person name="Li B."/>
            <person name="Tanaka Y."/>
            <person name="Predel R."/>
            <person name="Neupert S."/>
            <person name="Schachtner J."/>
            <person name="Verleyen P."/>
            <person name="Raible F."/>
            <person name="Bork P."/>
            <person name="Friedrich M."/>
            <person name="Walden K.K."/>
            <person name="Robertson H.M."/>
            <person name="Angeli S."/>
            <person name="Foret S."/>
            <person name="Bucher G."/>
            <person name="Schuetz S."/>
            <person name="Maleszka R."/>
            <person name="Wimmer E.A."/>
            <person name="Beeman R.W."/>
            <person name="Lorenzen M."/>
            <person name="Tomoyasu Y."/>
            <person name="Miller S.C."/>
            <person name="Grossmann D."/>
            <person name="Bucher G."/>
        </authorList>
    </citation>
    <scope>NUCLEOTIDE SEQUENCE [LARGE SCALE GENOMIC DNA]</scope>
    <source>
        <strain evidence="1 2">Georgia GA2</strain>
    </source>
</reference>
<gene>
    <name evidence="1" type="primary">GLEAN_11474</name>
    <name evidence="1" type="ORF">TcasGA2_TC011474</name>
</gene>
<protein>
    <submittedName>
        <fullName evidence="1">Uncharacterized protein</fullName>
    </submittedName>
</protein>
<evidence type="ECO:0000313" key="2">
    <source>
        <dbReference type="Proteomes" id="UP000007266"/>
    </source>
</evidence>
<dbReference type="EMBL" id="KQ971381">
    <property type="protein sequence ID" value="EEZ97604.1"/>
    <property type="molecule type" value="Genomic_DNA"/>
</dbReference>
<dbReference type="HOGENOM" id="CLU_1847667_0_0_1"/>
<dbReference type="AlphaFoldDB" id="D6X504"/>
<evidence type="ECO:0000313" key="1">
    <source>
        <dbReference type="EMBL" id="EEZ97604.1"/>
    </source>
</evidence>
<keyword evidence="2" id="KW-1185">Reference proteome</keyword>
<dbReference type="Proteomes" id="UP000007266">
    <property type="component" value="Linkage group 10"/>
</dbReference>
<sequence length="139" mass="15509">MDPCVHIQVVFLGKGFSANFAFEGLIIGGRMCQHVVLQPGRAIERLATHCAQILFFLTFVLTTVQKGAIYEREGLLFPRSTKNLTPPVLKHQTATKPTFKRAKLAQVCAPAQHKFRTPGEPQIGVQTKPHIMERINETC</sequence>
<proteinExistence type="predicted"/>
<accession>D6X504</accession>
<organism evidence="1 2">
    <name type="scientific">Tribolium castaneum</name>
    <name type="common">Red flour beetle</name>
    <dbReference type="NCBI Taxonomy" id="7070"/>
    <lineage>
        <taxon>Eukaryota</taxon>
        <taxon>Metazoa</taxon>
        <taxon>Ecdysozoa</taxon>
        <taxon>Arthropoda</taxon>
        <taxon>Hexapoda</taxon>
        <taxon>Insecta</taxon>
        <taxon>Pterygota</taxon>
        <taxon>Neoptera</taxon>
        <taxon>Endopterygota</taxon>
        <taxon>Coleoptera</taxon>
        <taxon>Polyphaga</taxon>
        <taxon>Cucujiformia</taxon>
        <taxon>Tenebrionidae</taxon>
        <taxon>Tenebrionidae incertae sedis</taxon>
        <taxon>Tribolium</taxon>
    </lineage>
</organism>
<name>D6X504_TRICA</name>
<reference evidence="1 2" key="2">
    <citation type="journal article" date="2010" name="Nucleic Acids Res.">
        <title>BeetleBase in 2010: revisions to provide comprehensive genomic information for Tribolium castaneum.</title>
        <authorList>
            <person name="Kim H.S."/>
            <person name="Murphy T."/>
            <person name="Xia J."/>
            <person name="Caragea D."/>
            <person name="Park Y."/>
            <person name="Beeman R.W."/>
            <person name="Lorenzen M.D."/>
            <person name="Butcher S."/>
            <person name="Manak J.R."/>
            <person name="Brown S.J."/>
        </authorList>
    </citation>
    <scope>GENOME REANNOTATION</scope>
    <source>
        <strain evidence="1 2">Georgia GA2</strain>
    </source>
</reference>